<evidence type="ECO:0000256" key="4">
    <source>
        <dbReference type="ARBA" id="ARBA00023295"/>
    </source>
</evidence>
<gene>
    <name evidence="9" type="ORF">NLU13_0761</name>
</gene>
<dbReference type="CDD" id="cd18828">
    <property type="entry name" value="GH43_BT3675-like"/>
    <property type="match status" value="1"/>
</dbReference>
<organism evidence="9 10">
    <name type="scientific">Sarocladium strictum</name>
    <name type="common">Black bundle disease fungus</name>
    <name type="synonym">Acremonium strictum</name>
    <dbReference type="NCBI Taxonomy" id="5046"/>
    <lineage>
        <taxon>Eukaryota</taxon>
        <taxon>Fungi</taxon>
        <taxon>Dikarya</taxon>
        <taxon>Ascomycota</taxon>
        <taxon>Pezizomycotina</taxon>
        <taxon>Sordariomycetes</taxon>
        <taxon>Hypocreomycetidae</taxon>
        <taxon>Hypocreales</taxon>
        <taxon>Sarocladiaceae</taxon>
        <taxon>Sarocladium</taxon>
    </lineage>
</organism>
<comment type="caution">
    <text evidence="9">The sequence shown here is derived from an EMBL/GenBank/DDBJ whole genome shotgun (WGS) entry which is preliminary data.</text>
</comment>
<feature type="site" description="Important for catalytic activity, responsible for pKa modulation of the active site Glu and correct orientation of both the proton donor and substrate" evidence="7">
    <location>
        <position position="488"/>
    </location>
</feature>
<sequence>MRSQTLVAVAACLFASRVVAQEEYEGYAFAYFTGNSLAGENIFLAASNGNDALSWSELNGGQAVLKSQYGTRGLRDPFVIRSHDGSRFYLLATDLSIGSGTDWGDSQRFGSRYIEIWESEDLINWSEQRHTLVSPATAGMTWAPEAYYDDELGTYLVFWASALYAESDTGHTGASYNRMLYATTDDFVHFSEASVWQDSQASRIDSTVLKEGSTYYRFTKDEGRVTGCADIIQEHSTSLTSQLDGWTVDASCIGAKAGTEAVEGPTIFKANPNDVHGEKFYLFVDEYVNRGYIPLETDDIAKPDWKVSAQYNLPASPRHGTVIPVTKSELDNLTAALGSTPPSRREVLARQEENDGPTLPGFYADPNIAAFGCDYYLYATSDGYPGWGGQDFYAWKSRNLVDWARAEEPFLVLDGENGTVPWALGNAWAPTIIERDDKYYFYFSGQNAQYDHKTIGVAVANSPEGPFIAAPTAMITNTETVNSGQAIDPAAFQDPVSGRFYLYWGNGEPVLAELNDDMASINWATAQHVQGLEDFREGLFINYRQGIYHLTYSIDDTGSPDYRVGYATSLSPEGPFTYRGVILQKDESQGILATGHDSVLNVPGTDEWYMAYHRFAIPDGDGTHRETKIDKLFFDPDTGLIRPVVPTLRDVEPLVMPGCSSSRSRSRSRRH</sequence>
<dbReference type="AlphaFoldDB" id="A0AA39GPN0"/>
<comment type="similarity">
    <text evidence="2">Belongs to the glycosyl hydrolase 43 family.</text>
</comment>
<evidence type="ECO:0000256" key="3">
    <source>
        <dbReference type="ARBA" id="ARBA00022801"/>
    </source>
</evidence>
<keyword evidence="10" id="KW-1185">Reference proteome</keyword>
<evidence type="ECO:0000313" key="10">
    <source>
        <dbReference type="Proteomes" id="UP001175261"/>
    </source>
</evidence>
<evidence type="ECO:0000256" key="7">
    <source>
        <dbReference type="PIRSR" id="PIRSR606710-2"/>
    </source>
</evidence>
<keyword evidence="4" id="KW-0326">Glycosidase</keyword>
<evidence type="ECO:0000256" key="8">
    <source>
        <dbReference type="SAM" id="SignalP"/>
    </source>
</evidence>
<keyword evidence="8" id="KW-0732">Signal</keyword>
<comment type="pathway">
    <text evidence="1">Glycan metabolism; L-arabinan degradation.</text>
</comment>
<feature type="signal peptide" evidence="8">
    <location>
        <begin position="1"/>
        <end position="20"/>
    </location>
</feature>
<feature type="active site" description="Proton donor" evidence="6">
    <location>
        <position position="537"/>
    </location>
</feature>
<evidence type="ECO:0000256" key="2">
    <source>
        <dbReference type="ARBA" id="ARBA00009865"/>
    </source>
</evidence>
<dbReference type="InterPro" id="IPR006710">
    <property type="entry name" value="Glyco_hydro_43"/>
</dbReference>
<dbReference type="InterPro" id="IPR050727">
    <property type="entry name" value="GH43_arabinanases"/>
</dbReference>
<feature type="chain" id="PRO_5041228899" description="Endo-1,5-alpha-L-arabinanase A" evidence="8">
    <location>
        <begin position="21"/>
        <end position="671"/>
    </location>
</feature>
<keyword evidence="3" id="KW-0378">Hydrolase</keyword>
<proteinExistence type="inferred from homology"/>
<dbReference type="PANTHER" id="PTHR43301:SF3">
    <property type="entry name" value="ARABINAN ENDO-1,5-ALPHA-L-ARABINOSIDASE A-RELATED"/>
    <property type="match status" value="1"/>
</dbReference>
<dbReference type="SUPFAM" id="SSF75005">
    <property type="entry name" value="Arabinanase/levansucrase/invertase"/>
    <property type="match status" value="2"/>
</dbReference>
<evidence type="ECO:0000256" key="5">
    <source>
        <dbReference type="ARBA" id="ARBA00042202"/>
    </source>
</evidence>
<name>A0AA39GPN0_SARSR</name>
<dbReference type="Pfam" id="PF04616">
    <property type="entry name" value="Glyco_hydro_43"/>
    <property type="match status" value="2"/>
</dbReference>
<evidence type="ECO:0000256" key="6">
    <source>
        <dbReference type="PIRSR" id="PIRSR606710-1"/>
    </source>
</evidence>
<dbReference type="InterPro" id="IPR023296">
    <property type="entry name" value="Glyco_hydro_beta-prop_sf"/>
</dbReference>
<dbReference type="GO" id="GO:0005975">
    <property type="term" value="P:carbohydrate metabolic process"/>
    <property type="evidence" value="ECO:0007669"/>
    <property type="project" value="InterPro"/>
</dbReference>
<dbReference type="Proteomes" id="UP001175261">
    <property type="component" value="Unassembled WGS sequence"/>
</dbReference>
<dbReference type="PANTHER" id="PTHR43301">
    <property type="entry name" value="ARABINAN ENDO-1,5-ALPHA-L-ARABINOSIDASE"/>
    <property type="match status" value="1"/>
</dbReference>
<evidence type="ECO:0000256" key="1">
    <source>
        <dbReference type="ARBA" id="ARBA00004834"/>
    </source>
</evidence>
<reference evidence="9" key="1">
    <citation type="submission" date="2022-10" db="EMBL/GenBank/DDBJ databases">
        <title>Determination and structural analysis of whole genome sequence of Sarocladium strictum F4-1.</title>
        <authorList>
            <person name="Hu L."/>
            <person name="Jiang Y."/>
        </authorList>
    </citation>
    <scope>NUCLEOTIDE SEQUENCE</scope>
    <source>
        <strain evidence="9">F4-1</strain>
    </source>
</reference>
<feature type="active site" description="Proton acceptor" evidence="6">
    <location>
        <position position="365"/>
    </location>
</feature>
<dbReference type="EMBL" id="JAPDFR010000001">
    <property type="protein sequence ID" value="KAK0391260.1"/>
    <property type="molecule type" value="Genomic_DNA"/>
</dbReference>
<evidence type="ECO:0000313" key="9">
    <source>
        <dbReference type="EMBL" id="KAK0391260.1"/>
    </source>
</evidence>
<protein>
    <recommendedName>
        <fullName evidence="5">Endo-1,5-alpha-L-arabinanase A</fullName>
    </recommendedName>
</protein>
<dbReference type="GO" id="GO:0004553">
    <property type="term" value="F:hydrolase activity, hydrolyzing O-glycosyl compounds"/>
    <property type="evidence" value="ECO:0007669"/>
    <property type="project" value="InterPro"/>
</dbReference>
<dbReference type="Gene3D" id="2.115.10.20">
    <property type="entry name" value="Glycosyl hydrolase domain, family 43"/>
    <property type="match status" value="2"/>
</dbReference>
<dbReference type="CDD" id="cd08983">
    <property type="entry name" value="GH43_Bt3655-like"/>
    <property type="match status" value="1"/>
</dbReference>
<accession>A0AA39GPN0</accession>